<name>A0A1A6A9N7_9TREE</name>
<dbReference type="Proteomes" id="UP000078595">
    <property type="component" value="Chromosome 3"/>
</dbReference>
<evidence type="ECO:0000313" key="4">
    <source>
        <dbReference type="Proteomes" id="UP000078595"/>
    </source>
</evidence>
<protein>
    <submittedName>
        <fullName evidence="2">Uncharacterized protein</fullName>
    </submittedName>
</protein>
<dbReference type="VEuPathDB" id="FungiDB:I303_02781"/>
<evidence type="ECO:0000313" key="3">
    <source>
        <dbReference type="EMBL" id="WWC60201.1"/>
    </source>
</evidence>
<sequence>MAPLDVGGAIGGIAETAIGGAGGAAKTAAGAVSTATNAVNKAKGQYDDAKGMLGMFNEMQGYITKIQDAWEEYQYLIIFVGCLIILIYVSAAIYCCFHFMHDFFRCACCCVSCTYKCERYLWKHRGPTTDCLCRPCKRSSSKGDKDKDKGKEKAEYHRCSKMCLWFVPRSTRMDLEKQHGDLRKGWFDATYCARGCGRSELPNDPDERLKWHWYGHERSRTYRVLKGCAPHDRSTKKAVEYEKEEKREKYWRNLVNGKDKLGDKAGSWKDRVPLQWAKDNEKV</sequence>
<keyword evidence="4" id="KW-1185">Reference proteome</keyword>
<accession>A0A1A6A9N7</accession>
<evidence type="ECO:0000256" key="1">
    <source>
        <dbReference type="SAM" id="Phobius"/>
    </source>
</evidence>
<dbReference type="GeneID" id="28966480"/>
<gene>
    <name evidence="2" type="ORF">I303_02781</name>
    <name evidence="3" type="ORF">I303_102767</name>
</gene>
<dbReference type="EMBL" id="KI894029">
    <property type="protein sequence ID" value="OBR86766.1"/>
    <property type="molecule type" value="Genomic_DNA"/>
</dbReference>
<keyword evidence="1" id="KW-1133">Transmembrane helix</keyword>
<keyword evidence="1" id="KW-0472">Membrane</keyword>
<organism evidence="2">
    <name type="scientific">Kwoniella dejecticola CBS 10117</name>
    <dbReference type="NCBI Taxonomy" id="1296121"/>
    <lineage>
        <taxon>Eukaryota</taxon>
        <taxon>Fungi</taxon>
        <taxon>Dikarya</taxon>
        <taxon>Basidiomycota</taxon>
        <taxon>Agaricomycotina</taxon>
        <taxon>Tremellomycetes</taxon>
        <taxon>Tremellales</taxon>
        <taxon>Cryptococcaceae</taxon>
        <taxon>Kwoniella</taxon>
    </lineage>
</organism>
<keyword evidence="1" id="KW-0812">Transmembrane</keyword>
<reference evidence="3" key="3">
    <citation type="submission" date="2024-02" db="EMBL/GenBank/DDBJ databases">
        <title>Comparative genomics of Cryptococcus and Kwoniella reveals pathogenesis evolution and contrasting modes of karyotype evolution via chromosome fusion or intercentromeric recombination.</title>
        <authorList>
            <person name="Coelho M.A."/>
            <person name="David-Palma M."/>
            <person name="Shea T."/>
            <person name="Bowers K."/>
            <person name="McGinley-Smith S."/>
            <person name="Mohammad A.W."/>
            <person name="Gnirke A."/>
            <person name="Yurkov A.M."/>
            <person name="Nowrousian M."/>
            <person name="Sun S."/>
            <person name="Cuomo C.A."/>
            <person name="Heitman J."/>
        </authorList>
    </citation>
    <scope>NUCLEOTIDE SEQUENCE</scope>
    <source>
        <strain evidence="3">CBS 10117</strain>
    </source>
</reference>
<reference evidence="3" key="2">
    <citation type="submission" date="2013-07" db="EMBL/GenBank/DDBJ databases">
        <authorList>
            <consortium name="The Broad Institute Genome Sequencing Platform"/>
            <person name="Cuomo C."/>
            <person name="Litvintseva A."/>
            <person name="Chen Y."/>
            <person name="Heitman J."/>
            <person name="Sun S."/>
            <person name="Springer D."/>
            <person name="Dromer F."/>
            <person name="Young S.K."/>
            <person name="Zeng Q."/>
            <person name="Gargeya S."/>
            <person name="Fitzgerald M."/>
            <person name="Abouelleil A."/>
            <person name="Alvarado L."/>
            <person name="Berlin A.M."/>
            <person name="Chapman S.B."/>
            <person name="Dewar J."/>
            <person name="Goldberg J."/>
            <person name="Griggs A."/>
            <person name="Gujja S."/>
            <person name="Hansen M."/>
            <person name="Howarth C."/>
            <person name="Imamovic A."/>
            <person name="Larimer J."/>
            <person name="McCowan C."/>
            <person name="Murphy C."/>
            <person name="Pearson M."/>
            <person name="Priest M."/>
            <person name="Roberts A."/>
            <person name="Saif S."/>
            <person name="Shea T."/>
            <person name="Sykes S."/>
            <person name="Wortman J."/>
            <person name="Nusbaum C."/>
            <person name="Birren B."/>
        </authorList>
    </citation>
    <scope>NUCLEOTIDE SEQUENCE</scope>
    <source>
        <strain evidence="3">CBS 10117</strain>
    </source>
</reference>
<proteinExistence type="predicted"/>
<feature type="transmembrane region" description="Helical" evidence="1">
    <location>
        <begin position="75"/>
        <end position="100"/>
    </location>
</feature>
<evidence type="ECO:0000313" key="2">
    <source>
        <dbReference type="EMBL" id="OBR86766.1"/>
    </source>
</evidence>
<reference evidence="2" key="1">
    <citation type="submission" date="2013-07" db="EMBL/GenBank/DDBJ databases">
        <title>The Genome Sequence of Cryptococcus dejecticola CBS10117.</title>
        <authorList>
            <consortium name="The Broad Institute Genome Sequencing Platform"/>
            <person name="Cuomo C."/>
            <person name="Litvintseva A."/>
            <person name="Chen Y."/>
            <person name="Heitman J."/>
            <person name="Sun S."/>
            <person name="Springer D."/>
            <person name="Dromer F."/>
            <person name="Young S.K."/>
            <person name="Zeng Q."/>
            <person name="Gargeya S."/>
            <person name="Fitzgerald M."/>
            <person name="Abouelleil A."/>
            <person name="Alvarado L."/>
            <person name="Berlin A.M."/>
            <person name="Chapman S.B."/>
            <person name="Dewar J."/>
            <person name="Goldberg J."/>
            <person name="Griggs A."/>
            <person name="Gujja S."/>
            <person name="Hansen M."/>
            <person name="Howarth C."/>
            <person name="Imamovic A."/>
            <person name="Larimer J."/>
            <person name="McCowan C."/>
            <person name="Murphy C."/>
            <person name="Pearson M."/>
            <person name="Priest M."/>
            <person name="Roberts A."/>
            <person name="Saif S."/>
            <person name="Shea T."/>
            <person name="Sykes S."/>
            <person name="Wortman J."/>
            <person name="Nusbaum C."/>
            <person name="Birren B."/>
        </authorList>
    </citation>
    <scope>NUCLEOTIDE SEQUENCE [LARGE SCALE GENOMIC DNA]</scope>
    <source>
        <strain evidence="2">CBS 10117</strain>
    </source>
</reference>
<dbReference type="RefSeq" id="XP_018264608.1">
    <property type="nucleotide sequence ID" value="XM_018406114.1"/>
</dbReference>
<dbReference type="EMBL" id="CP144532">
    <property type="protein sequence ID" value="WWC60201.1"/>
    <property type="molecule type" value="Genomic_DNA"/>
</dbReference>
<dbReference type="KEGG" id="kdj:28966480"/>
<dbReference type="AlphaFoldDB" id="A0A1A6A9N7"/>
<dbReference type="OrthoDB" id="2564048at2759"/>